<dbReference type="InParanoid" id="Q23DF6"/>
<evidence type="ECO:0000313" key="2">
    <source>
        <dbReference type="EMBL" id="EAR94447.1"/>
    </source>
</evidence>
<proteinExistence type="predicted"/>
<dbReference type="RefSeq" id="XP_001014730.1">
    <property type="nucleotide sequence ID" value="XM_001014730.1"/>
</dbReference>
<feature type="region of interest" description="Disordered" evidence="1">
    <location>
        <begin position="153"/>
        <end position="178"/>
    </location>
</feature>
<sequence length="178" mass="20916">MSDDFIFIEEEQQQYYQNNPFYMIALQVESSRVKMFEVVEIPHLCLEMHSCFFSQDMQCIKKAHQYMKQGISSSYYNEIKKTLQKQLGILIKQQQIFTETFKQYKEDINFQNDQFSQNIVNSLTHYFSNPTHQKYSNESPSLKIQLISDMNLSNESDTASNDSNSQDQKSPSASIKIK</sequence>
<dbReference type="Proteomes" id="UP000009168">
    <property type="component" value="Unassembled WGS sequence"/>
</dbReference>
<dbReference type="GeneID" id="7833413"/>
<gene>
    <name evidence="2" type="ORF">TTHERM_00047350</name>
</gene>
<evidence type="ECO:0000256" key="1">
    <source>
        <dbReference type="SAM" id="MobiDB-lite"/>
    </source>
</evidence>
<dbReference type="HOGENOM" id="CLU_1513544_0_0_1"/>
<keyword evidence="3" id="KW-1185">Reference proteome</keyword>
<dbReference type="AlphaFoldDB" id="Q23DF6"/>
<organism evidence="2 3">
    <name type="scientific">Tetrahymena thermophila (strain SB210)</name>
    <dbReference type="NCBI Taxonomy" id="312017"/>
    <lineage>
        <taxon>Eukaryota</taxon>
        <taxon>Sar</taxon>
        <taxon>Alveolata</taxon>
        <taxon>Ciliophora</taxon>
        <taxon>Intramacronucleata</taxon>
        <taxon>Oligohymenophorea</taxon>
        <taxon>Hymenostomatida</taxon>
        <taxon>Tetrahymenina</taxon>
        <taxon>Tetrahymenidae</taxon>
        <taxon>Tetrahymena</taxon>
    </lineage>
</organism>
<evidence type="ECO:0000313" key="3">
    <source>
        <dbReference type="Proteomes" id="UP000009168"/>
    </source>
</evidence>
<reference evidence="3" key="1">
    <citation type="journal article" date="2006" name="PLoS Biol.">
        <title>Macronuclear genome sequence of the ciliate Tetrahymena thermophila, a model eukaryote.</title>
        <authorList>
            <person name="Eisen J.A."/>
            <person name="Coyne R.S."/>
            <person name="Wu M."/>
            <person name="Wu D."/>
            <person name="Thiagarajan M."/>
            <person name="Wortman J.R."/>
            <person name="Badger J.H."/>
            <person name="Ren Q."/>
            <person name="Amedeo P."/>
            <person name="Jones K.M."/>
            <person name="Tallon L.J."/>
            <person name="Delcher A.L."/>
            <person name="Salzberg S.L."/>
            <person name="Silva J.C."/>
            <person name="Haas B.J."/>
            <person name="Majoros W.H."/>
            <person name="Farzad M."/>
            <person name="Carlton J.M."/>
            <person name="Smith R.K. Jr."/>
            <person name="Garg J."/>
            <person name="Pearlman R.E."/>
            <person name="Karrer K.M."/>
            <person name="Sun L."/>
            <person name="Manning G."/>
            <person name="Elde N.C."/>
            <person name="Turkewitz A.P."/>
            <person name="Asai D.J."/>
            <person name="Wilkes D.E."/>
            <person name="Wang Y."/>
            <person name="Cai H."/>
            <person name="Collins K."/>
            <person name="Stewart B.A."/>
            <person name="Lee S.R."/>
            <person name="Wilamowska K."/>
            <person name="Weinberg Z."/>
            <person name="Ruzzo W.L."/>
            <person name="Wloga D."/>
            <person name="Gaertig J."/>
            <person name="Frankel J."/>
            <person name="Tsao C.-C."/>
            <person name="Gorovsky M.A."/>
            <person name="Keeling P.J."/>
            <person name="Waller R.F."/>
            <person name="Patron N.J."/>
            <person name="Cherry J.M."/>
            <person name="Stover N.A."/>
            <person name="Krieger C.J."/>
            <person name="del Toro C."/>
            <person name="Ryder H.F."/>
            <person name="Williamson S.C."/>
            <person name="Barbeau R.A."/>
            <person name="Hamilton E.P."/>
            <person name="Orias E."/>
        </authorList>
    </citation>
    <scope>NUCLEOTIDE SEQUENCE [LARGE SCALE GENOMIC DNA]</scope>
    <source>
        <strain evidence="3">SB210</strain>
    </source>
</reference>
<accession>Q23DF6</accession>
<dbReference type="EMBL" id="GG662712">
    <property type="protein sequence ID" value="EAR94447.1"/>
    <property type="molecule type" value="Genomic_DNA"/>
</dbReference>
<dbReference type="KEGG" id="tet:TTHERM_00047350"/>
<protein>
    <submittedName>
        <fullName evidence="2">Uncharacterized protein</fullName>
    </submittedName>
</protein>
<name>Q23DF6_TETTS</name>